<sequence>MGRAAERLERALTDSGVGAGDEVVMPSFAAQEVAHAVRAAGATPVFADIDADSFCLSVEGAAGAVTPRTAAIVPVHQFGHRADLAGLGETARRHGLLLLDHEEDESPAAEILHRQAHAAYLNARLRGVRTPRVAAGAGHTYQQYVVRVPGNGRPDRDAFAMVLRSKGIACRVPVQTPVHRTPGFRRDLWLPETERAADECLALPSGSSLSRRELQRVVSACNALGGLLRPASRPGSGRERSRARV</sequence>
<evidence type="ECO:0000256" key="5">
    <source>
        <dbReference type="ARBA" id="ARBA00038398"/>
    </source>
</evidence>
<evidence type="ECO:0000256" key="2">
    <source>
        <dbReference type="ARBA" id="ARBA00022576"/>
    </source>
</evidence>
<dbReference type="PANTHER" id="PTHR30244:SF34">
    <property type="entry name" value="DTDP-4-AMINO-4,6-DIDEOXYGALACTOSE TRANSAMINASE"/>
    <property type="match status" value="1"/>
</dbReference>
<dbReference type="InterPro" id="IPR015421">
    <property type="entry name" value="PyrdxlP-dep_Trfase_major"/>
</dbReference>
<protein>
    <submittedName>
        <fullName evidence="6">DegT/DnrJ/EryC1/StrS aminotransferase</fullName>
    </submittedName>
</protein>
<evidence type="ECO:0000256" key="1">
    <source>
        <dbReference type="ARBA" id="ARBA00001933"/>
    </source>
</evidence>
<keyword evidence="3" id="KW-0808">Transferase</keyword>
<proteinExistence type="inferred from homology"/>
<dbReference type="Proteomes" id="UP000028058">
    <property type="component" value="Unassembled WGS sequence"/>
</dbReference>
<dbReference type="InterPro" id="IPR000653">
    <property type="entry name" value="DegT/StrS_aminotransferase"/>
</dbReference>
<evidence type="ECO:0000313" key="7">
    <source>
        <dbReference type="Proteomes" id="UP000028058"/>
    </source>
</evidence>
<dbReference type="InterPro" id="IPR015424">
    <property type="entry name" value="PyrdxlP-dep_Trfase"/>
</dbReference>
<gene>
    <name evidence="6" type="ORF">SFRA_014100</name>
</gene>
<evidence type="ECO:0000256" key="3">
    <source>
        <dbReference type="ARBA" id="ARBA00022679"/>
    </source>
</evidence>
<comment type="similarity">
    <text evidence="5">Belongs to the DegT/DnrJ/EryC1 family. L-glutamine:2-deoxy-scyllo-inosose/scyllo-inosose aminotransferase subfamily.</text>
</comment>
<dbReference type="InterPro" id="IPR015422">
    <property type="entry name" value="PyrdxlP-dep_Trfase_small"/>
</dbReference>
<comment type="cofactor">
    <cofactor evidence="1">
        <name>pyridoxal 5'-phosphate</name>
        <dbReference type="ChEBI" id="CHEBI:597326"/>
    </cofactor>
</comment>
<dbReference type="GO" id="GO:0030170">
    <property type="term" value="F:pyridoxal phosphate binding"/>
    <property type="evidence" value="ECO:0007669"/>
    <property type="project" value="TreeGrafter"/>
</dbReference>
<evidence type="ECO:0000256" key="4">
    <source>
        <dbReference type="ARBA" id="ARBA00022898"/>
    </source>
</evidence>
<keyword evidence="7" id="KW-1185">Reference proteome</keyword>
<keyword evidence="2 6" id="KW-0032">Aminotransferase</keyword>
<dbReference type="PANTHER" id="PTHR30244">
    <property type="entry name" value="TRANSAMINASE"/>
    <property type="match status" value="1"/>
</dbReference>
<evidence type="ECO:0000313" key="6">
    <source>
        <dbReference type="EMBL" id="RKM95219.1"/>
    </source>
</evidence>
<comment type="caution">
    <text evidence="6">The sequence shown here is derived from an EMBL/GenBank/DDBJ whole genome shotgun (WGS) entry which is preliminary data.</text>
</comment>
<dbReference type="AlphaFoldDB" id="A0A3R7ISC0"/>
<dbReference type="Gene3D" id="3.90.1150.10">
    <property type="entry name" value="Aspartate Aminotransferase, domain 1"/>
    <property type="match status" value="1"/>
</dbReference>
<dbReference type="Pfam" id="PF01041">
    <property type="entry name" value="DegT_DnrJ_EryC1"/>
    <property type="match status" value="2"/>
</dbReference>
<accession>A0A3R7ISC0</accession>
<dbReference type="EMBL" id="JNAD02000006">
    <property type="protein sequence ID" value="RKM95219.1"/>
    <property type="molecule type" value="Genomic_DNA"/>
</dbReference>
<name>A0A3R7ISC0_9ACTN</name>
<dbReference type="Gene3D" id="3.40.640.10">
    <property type="entry name" value="Type I PLP-dependent aspartate aminotransferase-like (Major domain)"/>
    <property type="match status" value="1"/>
</dbReference>
<dbReference type="GO" id="GO:0000271">
    <property type="term" value="P:polysaccharide biosynthetic process"/>
    <property type="evidence" value="ECO:0007669"/>
    <property type="project" value="TreeGrafter"/>
</dbReference>
<dbReference type="SUPFAM" id="SSF53383">
    <property type="entry name" value="PLP-dependent transferases"/>
    <property type="match status" value="1"/>
</dbReference>
<reference evidence="6 7" key="1">
    <citation type="journal article" date="2014" name="Genome Announc.">
        <title>Draft Genome Sequence of Streptomyces fradiae ATCC 19609, a Strain Highly Sensitive to Antibiotics.</title>
        <authorList>
            <person name="Bekker O.B."/>
            <person name="Klimina K.M."/>
            <person name="Vatlin A.A."/>
            <person name="Zakharevich N.V."/>
            <person name="Kasianov A.S."/>
            <person name="Danilenko V.N."/>
        </authorList>
    </citation>
    <scope>NUCLEOTIDE SEQUENCE [LARGE SCALE GENOMIC DNA]</scope>
    <source>
        <strain evidence="6 7">ATCC 19609</strain>
    </source>
</reference>
<keyword evidence="4" id="KW-0663">Pyridoxal phosphate</keyword>
<dbReference type="OrthoDB" id="9804264at2"/>
<organism evidence="6 7">
    <name type="scientific">Streptomyces xinghaiensis</name>
    <dbReference type="NCBI Taxonomy" id="1038928"/>
    <lineage>
        <taxon>Bacteria</taxon>
        <taxon>Bacillati</taxon>
        <taxon>Actinomycetota</taxon>
        <taxon>Actinomycetes</taxon>
        <taxon>Kitasatosporales</taxon>
        <taxon>Streptomycetaceae</taxon>
        <taxon>Streptomyces</taxon>
    </lineage>
</organism>
<dbReference type="GO" id="GO:0008483">
    <property type="term" value="F:transaminase activity"/>
    <property type="evidence" value="ECO:0007669"/>
    <property type="project" value="UniProtKB-KW"/>
</dbReference>